<evidence type="ECO:0000313" key="3">
    <source>
        <dbReference type="Proteomes" id="UP001557470"/>
    </source>
</evidence>
<dbReference type="Proteomes" id="UP001557470">
    <property type="component" value="Unassembled WGS sequence"/>
</dbReference>
<reference evidence="2 3" key="1">
    <citation type="submission" date="2024-06" db="EMBL/GenBank/DDBJ databases">
        <authorList>
            <person name="Pan Q."/>
            <person name="Wen M."/>
            <person name="Jouanno E."/>
            <person name="Zahm M."/>
            <person name="Klopp C."/>
            <person name="Cabau C."/>
            <person name="Louis A."/>
            <person name="Berthelot C."/>
            <person name="Parey E."/>
            <person name="Roest Crollius H."/>
            <person name="Montfort J."/>
            <person name="Robinson-Rechavi M."/>
            <person name="Bouchez O."/>
            <person name="Lampietro C."/>
            <person name="Lopez Roques C."/>
            <person name="Donnadieu C."/>
            <person name="Postlethwait J."/>
            <person name="Bobe J."/>
            <person name="Verreycken H."/>
            <person name="Guiguen Y."/>
        </authorList>
    </citation>
    <scope>NUCLEOTIDE SEQUENCE [LARGE SCALE GENOMIC DNA]</scope>
    <source>
        <strain evidence="2">Up_M1</strain>
        <tissue evidence="2">Testis</tissue>
    </source>
</reference>
<evidence type="ECO:0000313" key="2">
    <source>
        <dbReference type="EMBL" id="KAL0967445.1"/>
    </source>
</evidence>
<accession>A0ABD0WCK8</accession>
<dbReference type="AlphaFoldDB" id="A0ABD0WCK8"/>
<sequence length="88" mass="10206">MKSSSSSLKGAPSWCGLKTPEQGKPQQALESRVIPQVLHKRCKRREFNKYFLKTDCSHIFISVMKWTKNWNGEASLQVYRMIDGKKVF</sequence>
<feature type="region of interest" description="Disordered" evidence="1">
    <location>
        <begin position="1"/>
        <end position="28"/>
    </location>
</feature>
<gene>
    <name evidence="2" type="ORF">UPYG_G00252340</name>
</gene>
<keyword evidence="3" id="KW-1185">Reference proteome</keyword>
<organism evidence="2 3">
    <name type="scientific">Umbra pygmaea</name>
    <name type="common">Eastern mudminnow</name>
    <dbReference type="NCBI Taxonomy" id="75934"/>
    <lineage>
        <taxon>Eukaryota</taxon>
        <taxon>Metazoa</taxon>
        <taxon>Chordata</taxon>
        <taxon>Craniata</taxon>
        <taxon>Vertebrata</taxon>
        <taxon>Euteleostomi</taxon>
        <taxon>Actinopterygii</taxon>
        <taxon>Neopterygii</taxon>
        <taxon>Teleostei</taxon>
        <taxon>Protacanthopterygii</taxon>
        <taxon>Esociformes</taxon>
        <taxon>Umbridae</taxon>
        <taxon>Umbra</taxon>
    </lineage>
</organism>
<name>A0ABD0WCK8_UMBPY</name>
<evidence type="ECO:0000256" key="1">
    <source>
        <dbReference type="SAM" id="MobiDB-lite"/>
    </source>
</evidence>
<dbReference type="EMBL" id="JAGEUA010000008">
    <property type="protein sequence ID" value="KAL0967445.1"/>
    <property type="molecule type" value="Genomic_DNA"/>
</dbReference>
<comment type="caution">
    <text evidence="2">The sequence shown here is derived from an EMBL/GenBank/DDBJ whole genome shotgun (WGS) entry which is preliminary data.</text>
</comment>
<proteinExistence type="predicted"/>
<protein>
    <submittedName>
        <fullName evidence="2">Uncharacterized protein</fullName>
    </submittedName>
</protein>